<protein>
    <submittedName>
        <fullName evidence="1">Uncharacterized protein</fullName>
    </submittedName>
</protein>
<reference evidence="1 2" key="1">
    <citation type="submission" date="2018-02" db="EMBL/GenBank/DDBJ databases">
        <title>The genomes of Aspergillus section Nigri reveals drivers in fungal speciation.</title>
        <authorList>
            <consortium name="DOE Joint Genome Institute"/>
            <person name="Vesth T.C."/>
            <person name="Nybo J."/>
            <person name="Theobald S."/>
            <person name="Brandl J."/>
            <person name="Frisvad J.C."/>
            <person name="Nielsen K.F."/>
            <person name="Lyhne E.K."/>
            <person name="Kogle M.E."/>
            <person name="Kuo A."/>
            <person name="Riley R."/>
            <person name="Clum A."/>
            <person name="Nolan M."/>
            <person name="Lipzen A."/>
            <person name="Salamov A."/>
            <person name="Henrissat B."/>
            <person name="Wiebenga A."/>
            <person name="De vries R.P."/>
            <person name="Grigoriev I.V."/>
            <person name="Mortensen U.H."/>
            <person name="Andersen M.R."/>
            <person name="Baker S.E."/>
        </authorList>
    </citation>
    <scope>NUCLEOTIDE SEQUENCE [LARGE SCALE GENOMIC DNA]</scope>
    <source>
        <strain evidence="1 2">CBS 114.80</strain>
    </source>
</reference>
<name>A0A2V5J2M1_9EURO</name>
<dbReference type="Proteomes" id="UP000248817">
    <property type="component" value="Unassembled WGS sequence"/>
</dbReference>
<keyword evidence="2" id="KW-1185">Reference proteome</keyword>
<accession>A0A2V5J2M1</accession>
<evidence type="ECO:0000313" key="2">
    <source>
        <dbReference type="Proteomes" id="UP000248817"/>
    </source>
</evidence>
<organism evidence="1 2">
    <name type="scientific">Aspergillus indologenus CBS 114.80</name>
    <dbReference type="NCBI Taxonomy" id="1450541"/>
    <lineage>
        <taxon>Eukaryota</taxon>
        <taxon>Fungi</taxon>
        <taxon>Dikarya</taxon>
        <taxon>Ascomycota</taxon>
        <taxon>Pezizomycotina</taxon>
        <taxon>Eurotiomycetes</taxon>
        <taxon>Eurotiomycetidae</taxon>
        <taxon>Eurotiales</taxon>
        <taxon>Aspergillaceae</taxon>
        <taxon>Aspergillus</taxon>
        <taxon>Aspergillus subgen. Circumdati</taxon>
    </lineage>
</organism>
<sequence>MIVPMLLQQIGTTAMIQTKYRPCRRGVVYPQSRHVVVFMNHRTPHLRPSNIPPQPNKSQAACGGSIPPSPILHPFSICTQYDAQSKYCTPHYPLNGWKTTPTWPASLHPWPIIQALQLPLAREVCSQMYHARGKAHVDRSDRRVR</sequence>
<dbReference type="AlphaFoldDB" id="A0A2V5J2M1"/>
<dbReference type="EMBL" id="KZ825563">
    <property type="protein sequence ID" value="PYI27756.1"/>
    <property type="molecule type" value="Genomic_DNA"/>
</dbReference>
<evidence type="ECO:0000313" key="1">
    <source>
        <dbReference type="EMBL" id="PYI27756.1"/>
    </source>
</evidence>
<gene>
    <name evidence="1" type="ORF">BP00DRAFT_13934</name>
</gene>
<proteinExistence type="predicted"/>